<dbReference type="InterPro" id="IPR000375">
    <property type="entry name" value="Dynamin_stalk"/>
</dbReference>
<dbReference type="GO" id="GO:0005739">
    <property type="term" value="C:mitochondrion"/>
    <property type="evidence" value="ECO:0007669"/>
    <property type="project" value="TreeGrafter"/>
</dbReference>
<dbReference type="GO" id="GO:0048312">
    <property type="term" value="P:intracellular distribution of mitochondria"/>
    <property type="evidence" value="ECO:0007669"/>
    <property type="project" value="TreeGrafter"/>
</dbReference>
<evidence type="ECO:0000313" key="5">
    <source>
        <dbReference type="Proteomes" id="UP000236664"/>
    </source>
</evidence>
<protein>
    <recommendedName>
        <fullName evidence="3">Dynamin GTPase domain-containing protein</fullName>
    </recommendedName>
</protein>
<dbReference type="PANTHER" id="PTHR11566">
    <property type="entry name" value="DYNAMIN"/>
    <property type="match status" value="1"/>
</dbReference>
<dbReference type="InterPro" id="IPR045063">
    <property type="entry name" value="Dynamin_N"/>
</dbReference>
<dbReference type="PRINTS" id="PR00195">
    <property type="entry name" value="DYNAMIN"/>
</dbReference>
<dbReference type="SUPFAM" id="SSF52540">
    <property type="entry name" value="P-loop containing nucleoside triphosphate hydrolases"/>
    <property type="match status" value="1"/>
</dbReference>
<keyword evidence="5" id="KW-1185">Reference proteome</keyword>
<dbReference type="SMART" id="SM00053">
    <property type="entry name" value="DYNc"/>
    <property type="match status" value="1"/>
</dbReference>
<dbReference type="PANTHER" id="PTHR11566:SF21">
    <property type="entry name" value="DYNAMIN RELATED PROTEIN 1, ISOFORM A"/>
    <property type="match status" value="1"/>
</dbReference>
<dbReference type="GO" id="GO:0000266">
    <property type="term" value="P:mitochondrial fission"/>
    <property type="evidence" value="ECO:0007669"/>
    <property type="project" value="TreeGrafter"/>
</dbReference>
<keyword evidence="2" id="KW-0342">GTP-binding</keyword>
<gene>
    <name evidence="4" type="ORF">FNYG_06414</name>
</gene>
<accession>A0A2K0WD84</accession>
<dbReference type="GO" id="GO:0005874">
    <property type="term" value="C:microtubule"/>
    <property type="evidence" value="ECO:0007669"/>
    <property type="project" value="TreeGrafter"/>
</dbReference>
<dbReference type="GO" id="GO:0003924">
    <property type="term" value="F:GTPase activity"/>
    <property type="evidence" value="ECO:0007669"/>
    <property type="project" value="InterPro"/>
</dbReference>
<dbReference type="OrthoDB" id="5061070at2759"/>
<dbReference type="CDD" id="cd08771">
    <property type="entry name" value="DLP_1"/>
    <property type="match status" value="1"/>
</dbReference>
<dbReference type="GO" id="GO:0006897">
    <property type="term" value="P:endocytosis"/>
    <property type="evidence" value="ECO:0007669"/>
    <property type="project" value="TreeGrafter"/>
</dbReference>
<evidence type="ECO:0000259" key="3">
    <source>
        <dbReference type="SMART" id="SM00053"/>
    </source>
</evidence>
<organism evidence="4 5">
    <name type="scientific">Gibberella nygamai</name>
    <name type="common">Bean root rot disease fungus</name>
    <name type="synonym">Fusarium nygamai</name>
    <dbReference type="NCBI Taxonomy" id="42673"/>
    <lineage>
        <taxon>Eukaryota</taxon>
        <taxon>Fungi</taxon>
        <taxon>Dikarya</taxon>
        <taxon>Ascomycota</taxon>
        <taxon>Pezizomycotina</taxon>
        <taxon>Sordariomycetes</taxon>
        <taxon>Hypocreomycetidae</taxon>
        <taxon>Hypocreales</taxon>
        <taxon>Nectriaceae</taxon>
        <taxon>Fusarium</taxon>
        <taxon>Fusarium fujikuroi species complex</taxon>
    </lineage>
</organism>
<dbReference type="Pfam" id="PF01031">
    <property type="entry name" value="Dynamin_M"/>
    <property type="match status" value="1"/>
</dbReference>
<dbReference type="GO" id="GO:0008017">
    <property type="term" value="F:microtubule binding"/>
    <property type="evidence" value="ECO:0007669"/>
    <property type="project" value="TreeGrafter"/>
</dbReference>
<dbReference type="AlphaFoldDB" id="A0A2K0WD84"/>
<dbReference type="Gene3D" id="3.40.50.300">
    <property type="entry name" value="P-loop containing nucleotide triphosphate hydrolases"/>
    <property type="match status" value="1"/>
</dbReference>
<dbReference type="STRING" id="42673.A0A2K0WD84"/>
<name>A0A2K0WD84_GIBNY</name>
<evidence type="ECO:0000256" key="1">
    <source>
        <dbReference type="ARBA" id="ARBA00022741"/>
    </source>
</evidence>
<comment type="caution">
    <text evidence="4">The sequence shown here is derived from an EMBL/GenBank/DDBJ whole genome shotgun (WGS) entry which is preliminary data.</text>
</comment>
<evidence type="ECO:0000256" key="2">
    <source>
        <dbReference type="ARBA" id="ARBA00023134"/>
    </source>
</evidence>
<dbReference type="Proteomes" id="UP000236664">
    <property type="component" value="Unassembled WGS sequence"/>
</dbReference>
<dbReference type="GO" id="GO:0016559">
    <property type="term" value="P:peroxisome fission"/>
    <property type="evidence" value="ECO:0007669"/>
    <property type="project" value="TreeGrafter"/>
</dbReference>
<dbReference type="GO" id="GO:0005525">
    <property type="term" value="F:GTP binding"/>
    <property type="evidence" value="ECO:0007669"/>
    <property type="project" value="InterPro"/>
</dbReference>
<dbReference type="InterPro" id="IPR022812">
    <property type="entry name" value="Dynamin"/>
</dbReference>
<proteinExistence type="predicted"/>
<feature type="domain" description="Dynamin GTPase" evidence="3">
    <location>
        <begin position="2"/>
        <end position="192"/>
    </location>
</feature>
<dbReference type="GO" id="GO:0016020">
    <property type="term" value="C:membrane"/>
    <property type="evidence" value="ECO:0007669"/>
    <property type="project" value="TreeGrafter"/>
</dbReference>
<reference evidence="4 5" key="1">
    <citation type="submission" date="2017-06" db="EMBL/GenBank/DDBJ databases">
        <title>Genome of Fusarium nygamai isolate CS10214.</title>
        <authorList>
            <person name="Gardiner D.M."/>
            <person name="Obanor F."/>
            <person name="Kazan K."/>
        </authorList>
    </citation>
    <scope>NUCLEOTIDE SEQUENCE [LARGE SCALE GENOMIC DNA]</scope>
    <source>
        <strain evidence="4 5">CS10214</strain>
    </source>
</reference>
<keyword evidence="1" id="KW-0547">Nucleotide-binding</keyword>
<dbReference type="InterPro" id="IPR027417">
    <property type="entry name" value="P-loop_NTPase"/>
</dbReference>
<sequence>MVIDVKASIVPSATIKRAAEEVQRIKNFKPSDGQATEVQNIIKEAEEIIGISPDGERQFSDDVLQISITGPNLYPITLVDLPGLYRAKSPEQGEEGIAFVRELVEKYVKNEQSIILAVVSASSDPATQESHHLAQKHDEKQERTLGIITRPDTVDIGPETERIITLATSGPSILKKGWHTVRNLSAREREKVKALDETERCRTRDEEEEKFLSAGAWRKVSTDVKGIKALRDKLRRLLMDRIRTNLPELINAVRQQKQSRLMQLNTHVKPRRTSEDQRAFLVPMAQEFVRLANAAISGSYEDNFFGKPGDRTPATQHTRLRAIVIEMSRLFYVVMIKCGRRIDLDEEDDGEDDVGTTYSNVANNASEVEELFAKDHQILASDQYSPFFQDITSSVLGENELRRYLVHAKPILVKRKAMKSFLCAHVAQWKGHEGPGDTNSALARAFFRLQSDTWSRIVEYHYEAVLSAVRAFVHAVIQVVVPQLVRPEVIRYIIEPALQALQQKFKSKCTEIVEGFQQVDPAQFVSYTDRDEFNKDVEKILQHSQMQHQQESQNVKSAIDLNDGLDRIDVVSGIRSWVLATDCRRMTRDGLLPSIEVLAVEACIRQVPHLFSPEKLMELSSEKLEHTVGETDNDREIRKELKKDISDLEEVESTFENYISAHIGEIRTVYRS</sequence>
<evidence type="ECO:0000313" key="4">
    <source>
        <dbReference type="EMBL" id="PNP80249.1"/>
    </source>
</evidence>
<dbReference type="Pfam" id="PF00350">
    <property type="entry name" value="Dynamin_N"/>
    <property type="match status" value="1"/>
</dbReference>
<dbReference type="InterPro" id="IPR001401">
    <property type="entry name" value="Dynamin_GTPase"/>
</dbReference>
<dbReference type="EMBL" id="MTQA01000079">
    <property type="protein sequence ID" value="PNP80249.1"/>
    <property type="molecule type" value="Genomic_DNA"/>
</dbReference>